<dbReference type="EMBL" id="CP013695">
    <property type="protein sequence ID" value="ALU31102.1"/>
    <property type="molecule type" value="Genomic_DNA"/>
</dbReference>
<evidence type="ECO:0000313" key="3">
    <source>
        <dbReference type="Proteomes" id="UP000060043"/>
    </source>
</evidence>
<dbReference type="Proteomes" id="UP000060043">
    <property type="component" value="Chromosome"/>
</dbReference>
<reference evidence="3 4" key="1">
    <citation type="submission" date="2015-12" db="EMBL/GenBank/DDBJ databases">
        <title>A stable core within a dynamic pangenome in Sulfolobus acidocaldarius.</title>
        <authorList>
            <person name="Anderson R."/>
            <person name="Kouris A."/>
            <person name="Seward C."/>
            <person name="Campbell K."/>
            <person name="Whitaker R."/>
        </authorList>
    </citation>
    <scope>NUCLEOTIDE SEQUENCE [LARGE SCALE GENOMIC DNA]</scope>
    <source>
        <strain evidence="1 4">GG12-C01-09</strain>
        <strain evidence="2 3">NG05B_CO5_07</strain>
    </source>
</reference>
<dbReference type="RefSeq" id="WP_015385615.1">
    <property type="nucleotide sequence ID" value="NZ_BHWZ01000003.1"/>
</dbReference>
<name>A0A0U3FTF6_9CREN</name>
<dbReference type="GeneID" id="14549636"/>
<evidence type="ECO:0000313" key="4">
    <source>
        <dbReference type="Proteomes" id="UP000065473"/>
    </source>
</evidence>
<evidence type="ECO:0000313" key="1">
    <source>
        <dbReference type="EMBL" id="ALU30381.1"/>
    </source>
</evidence>
<evidence type="ECO:0000313" key="2">
    <source>
        <dbReference type="EMBL" id="ALU31102.1"/>
    </source>
</evidence>
<dbReference type="OrthoDB" id="36861at2157"/>
<dbReference type="Proteomes" id="UP000065473">
    <property type="component" value="Chromosome"/>
</dbReference>
<gene>
    <name evidence="1" type="ORF">ATY89_10810</name>
    <name evidence="2" type="ORF">ATZ20_02365</name>
</gene>
<organism evidence="2 3">
    <name type="scientific">Sulfolobus acidocaldarius</name>
    <dbReference type="NCBI Taxonomy" id="2285"/>
    <lineage>
        <taxon>Archaea</taxon>
        <taxon>Thermoproteota</taxon>
        <taxon>Thermoprotei</taxon>
        <taxon>Sulfolobales</taxon>
        <taxon>Sulfolobaceae</taxon>
        <taxon>Sulfolobus</taxon>
    </lineage>
</organism>
<accession>A0A0U3FTF6</accession>
<proteinExistence type="predicted"/>
<dbReference type="EMBL" id="CP013694">
    <property type="protein sequence ID" value="ALU30381.1"/>
    <property type="molecule type" value="Genomic_DNA"/>
</dbReference>
<protein>
    <submittedName>
        <fullName evidence="2">Uncharacterized protein</fullName>
    </submittedName>
</protein>
<dbReference type="AlphaFoldDB" id="A0A0U3FTF6"/>
<sequence length="160" mass="18720">MTNRFDSLVLTQVISALLRYISVKPRFHTLDEIALALTSYLLGLSSWRTLLPHITLLFYLHKLASVDYELKLDVEDGGPFLVDETKVLRVRGEYCYLWVFRHYETGPVVFFMLTSLRSGLHVYVILNGIKLEDWRDRVHLFTRQGVSLQGFQLVQRETRD</sequence>